<gene>
    <name evidence="1" type="ORF">HSBAA_29400</name>
</gene>
<protein>
    <submittedName>
        <fullName evidence="1">Uncharacterized protein</fullName>
    </submittedName>
</protein>
<sequence>MRGEDPFDKPGVLDQIRRLLIERIENGSKAHICISSVITPRNTDIDELVKWFQSRVHPAVFVNIEGVVSHYEFDGSGEIRHFTAEDYQRLEHSIKRI</sequence>
<evidence type="ECO:0000313" key="2">
    <source>
        <dbReference type="Proteomes" id="UP000320231"/>
    </source>
</evidence>
<evidence type="ECO:0000313" key="1">
    <source>
        <dbReference type="EMBL" id="BBI61634.1"/>
    </source>
</evidence>
<reference evidence="1 2" key="1">
    <citation type="journal article" date="2019" name="Microbiol. Resour. Announc.">
        <title>Complete Genome Sequence of Halomonas sulfidaeris Strain Esulfide1 Isolated from a Metal Sulfide Rock at a Depth of 2,200 Meters, Obtained Using Nanopore Sequencing.</title>
        <authorList>
            <person name="Saito M."/>
            <person name="Nishigata A."/>
            <person name="Galipon J."/>
            <person name="Arakawa K."/>
        </authorList>
    </citation>
    <scope>NUCLEOTIDE SEQUENCE [LARGE SCALE GENOMIC DNA]</scope>
    <source>
        <strain evidence="1 2">ATCC BAA-803</strain>
    </source>
</reference>
<dbReference type="AlphaFoldDB" id="A0A455UES5"/>
<name>A0A455UES5_9GAMM</name>
<dbReference type="KEGG" id="hsr:HSBAA_29400"/>
<organism evidence="1 2">
    <name type="scientific">Vreelandella sulfidaeris</name>
    <dbReference type="NCBI Taxonomy" id="115553"/>
    <lineage>
        <taxon>Bacteria</taxon>
        <taxon>Pseudomonadati</taxon>
        <taxon>Pseudomonadota</taxon>
        <taxon>Gammaproteobacteria</taxon>
        <taxon>Oceanospirillales</taxon>
        <taxon>Halomonadaceae</taxon>
        <taxon>Vreelandella</taxon>
    </lineage>
</organism>
<proteinExistence type="predicted"/>
<dbReference type="EMBL" id="AP019514">
    <property type="protein sequence ID" value="BBI61634.1"/>
    <property type="molecule type" value="Genomic_DNA"/>
</dbReference>
<accession>A0A455UES5</accession>
<dbReference type="Proteomes" id="UP000320231">
    <property type="component" value="Chromosome"/>
</dbReference>